<organism evidence="3 4">
    <name type="scientific">Streptomyces calidiresistens</name>
    <dbReference type="NCBI Taxonomy" id="1485586"/>
    <lineage>
        <taxon>Bacteria</taxon>
        <taxon>Bacillati</taxon>
        <taxon>Actinomycetota</taxon>
        <taxon>Actinomycetes</taxon>
        <taxon>Kitasatosporales</taxon>
        <taxon>Streptomycetaceae</taxon>
        <taxon>Streptomyces</taxon>
    </lineage>
</organism>
<reference evidence="4" key="1">
    <citation type="submission" date="2019-10" db="EMBL/GenBank/DDBJ databases">
        <title>Streptomyces sp. nov., a novel actinobacterium isolated from alkaline environment.</title>
        <authorList>
            <person name="Golinska P."/>
        </authorList>
    </citation>
    <scope>NUCLEOTIDE SEQUENCE [LARGE SCALE GENOMIC DNA]</scope>
    <source>
        <strain evidence="4">DSM 42108</strain>
    </source>
</reference>
<name>A0A7W3T5D2_9ACTN</name>
<dbReference type="Proteomes" id="UP000530234">
    <property type="component" value="Unassembled WGS sequence"/>
</dbReference>
<dbReference type="RefSeq" id="WP_182665439.1">
    <property type="nucleotide sequence ID" value="NZ_VKHS01000467.1"/>
</dbReference>
<keyword evidence="4" id="KW-1185">Reference proteome</keyword>
<comment type="caution">
    <text evidence="3">The sequence shown here is derived from an EMBL/GenBank/DDBJ whole genome shotgun (WGS) entry which is preliminary data.</text>
</comment>
<dbReference type="EMBL" id="VKHS01000467">
    <property type="protein sequence ID" value="MBB0231252.1"/>
    <property type="molecule type" value="Genomic_DNA"/>
</dbReference>
<keyword evidence="2" id="KW-1133">Transmembrane helix</keyword>
<evidence type="ECO:0000256" key="2">
    <source>
        <dbReference type="SAM" id="Phobius"/>
    </source>
</evidence>
<dbReference type="InterPro" id="IPR009937">
    <property type="entry name" value="Phage_holin_3_6"/>
</dbReference>
<keyword evidence="2" id="KW-0812">Transmembrane</keyword>
<accession>A0A7W3T5D2</accession>
<evidence type="ECO:0000313" key="3">
    <source>
        <dbReference type="EMBL" id="MBB0231252.1"/>
    </source>
</evidence>
<feature type="transmembrane region" description="Helical" evidence="2">
    <location>
        <begin position="78"/>
        <end position="102"/>
    </location>
</feature>
<evidence type="ECO:0000313" key="4">
    <source>
        <dbReference type="Proteomes" id="UP000530234"/>
    </source>
</evidence>
<evidence type="ECO:0000256" key="1">
    <source>
        <dbReference type="SAM" id="MobiDB-lite"/>
    </source>
</evidence>
<sequence length="157" mass="16292">MSAADEGRSIGRLVSDATGELSGLMRDELELAKARLKHDVQQAGAGGGALAAAGLVAVFSLPPFAMALGYWLHAWWNVPLAIAFLITAGVFLLVAGILALVGRALLRRNSPKQDLTASIKESAAVLSNVKPHPRDRAPALPPASANGSGSHRAAVER</sequence>
<protein>
    <submittedName>
        <fullName evidence="3">Phage holin family protein</fullName>
    </submittedName>
</protein>
<dbReference type="AlphaFoldDB" id="A0A7W3T5D2"/>
<proteinExistence type="predicted"/>
<dbReference type="Pfam" id="PF07332">
    <property type="entry name" value="Phage_holin_3_6"/>
    <property type="match status" value="1"/>
</dbReference>
<keyword evidence="2" id="KW-0472">Membrane</keyword>
<feature type="transmembrane region" description="Helical" evidence="2">
    <location>
        <begin position="43"/>
        <end position="72"/>
    </location>
</feature>
<gene>
    <name evidence="3" type="ORF">FOE67_17490</name>
</gene>
<feature type="region of interest" description="Disordered" evidence="1">
    <location>
        <begin position="126"/>
        <end position="157"/>
    </location>
</feature>